<dbReference type="RefSeq" id="XP_016989444.1">
    <property type="nucleotide sequence ID" value="XM_017133955.1"/>
</dbReference>
<keyword evidence="2 4" id="KW-0378">Hydrolase</keyword>
<evidence type="ECO:0000313" key="5">
    <source>
        <dbReference type="EnsemblMetazoa" id="XP_016989444.1"/>
    </source>
</evidence>
<dbReference type="GeneID" id="108051741"/>
<dbReference type="InterPro" id="IPR004134">
    <property type="entry name" value="Peptidase_C1B"/>
</dbReference>
<comment type="subcellular location">
    <subcellularLocation>
        <location evidence="4">Cytoplasm</location>
    </subcellularLocation>
</comment>
<organism evidence="7">
    <name type="scientific">Drosophila rhopaloa</name>
    <name type="common">Fruit fly</name>
    <dbReference type="NCBI Taxonomy" id="1041015"/>
    <lineage>
        <taxon>Eukaryota</taxon>
        <taxon>Metazoa</taxon>
        <taxon>Ecdysozoa</taxon>
        <taxon>Arthropoda</taxon>
        <taxon>Hexapoda</taxon>
        <taxon>Insecta</taxon>
        <taxon>Pterygota</taxon>
        <taxon>Neoptera</taxon>
        <taxon>Endopterygota</taxon>
        <taxon>Diptera</taxon>
        <taxon>Brachycera</taxon>
        <taxon>Muscomorpha</taxon>
        <taxon>Ephydroidea</taxon>
        <taxon>Drosophilidae</taxon>
        <taxon>Drosophila</taxon>
        <taxon>Sophophora</taxon>
    </lineage>
</organism>
<dbReference type="PANTHER" id="PTHR10363:SF2">
    <property type="entry name" value="BLEOMYCIN HYDROLASE"/>
    <property type="match status" value="1"/>
</dbReference>
<dbReference type="AlphaFoldDB" id="A0A6P4FJC5"/>
<dbReference type="PIRSF" id="PIRSF005700">
    <property type="entry name" value="PepC"/>
    <property type="match status" value="1"/>
</dbReference>
<evidence type="ECO:0000313" key="6">
    <source>
        <dbReference type="Proteomes" id="UP001652680"/>
    </source>
</evidence>
<dbReference type="EnsemblMetazoa" id="XM_017133955.1">
    <property type="protein sequence ID" value="XP_016989444.1"/>
    <property type="gene ID" value="LOC108051741"/>
</dbReference>
<reference evidence="6" key="1">
    <citation type="journal article" date="2021" name="Elife">
        <title>Highly contiguous assemblies of 101 drosophilid genomes.</title>
        <authorList>
            <person name="Kim B.Y."/>
            <person name="Wang J.R."/>
            <person name="Miller D.E."/>
            <person name="Barmina O."/>
            <person name="Delaney E."/>
            <person name="Thompson A."/>
            <person name="Comeault A.A."/>
            <person name="Peede D."/>
            <person name="D'Agostino E.R."/>
            <person name="Pelaez J."/>
            <person name="Aguilar J.M."/>
            <person name="Haji D."/>
            <person name="Matsunaga T."/>
            <person name="Armstrong E.E."/>
            <person name="Zych M."/>
            <person name="Ogawa Y."/>
            <person name="Stamenkovic-Radak M."/>
            <person name="Jelic M."/>
            <person name="Veselinovic M.S."/>
            <person name="Tanaskovic M."/>
            <person name="Eric P."/>
            <person name="Gao J.J."/>
            <person name="Katoh T.K."/>
            <person name="Toda M.J."/>
            <person name="Watabe H."/>
            <person name="Watada M."/>
            <person name="Davis J.S."/>
            <person name="Moyle L.C."/>
            <person name="Manoli G."/>
            <person name="Bertolini E."/>
            <person name="Kostal V."/>
            <person name="Hawley R.S."/>
            <person name="Takahashi A."/>
            <person name="Jones C.D."/>
            <person name="Price D.K."/>
            <person name="Whiteman N."/>
            <person name="Kopp A."/>
            <person name="Matute D.R."/>
            <person name="Petrov D.A."/>
        </authorList>
    </citation>
    <scope>NUCLEOTIDE SEQUENCE [LARGE SCALE GENOMIC DNA]</scope>
</reference>
<keyword evidence="3 4" id="KW-0788">Thiol protease</keyword>
<reference evidence="5" key="3">
    <citation type="submission" date="2025-05" db="UniProtKB">
        <authorList>
            <consortium name="EnsemblMetazoa"/>
        </authorList>
    </citation>
    <scope>IDENTIFICATION</scope>
</reference>
<dbReference type="PANTHER" id="PTHR10363">
    <property type="entry name" value="BLEOMYCIN HYDROLASE"/>
    <property type="match status" value="1"/>
</dbReference>
<dbReference type="GO" id="GO:0005737">
    <property type="term" value="C:cytoplasm"/>
    <property type="evidence" value="ECO:0007669"/>
    <property type="project" value="UniProtKB-SubCell"/>
</dbReference>
<proteinExistence type="inferred from homology"/>
<comment type="catalytic activity">
    <reaction evidence="4">
        <text>Inactivates bleomycin B2 (a cytotoxic glycometallopeptide) by hydrolysis of a carboxyamide bond of beta-aminoalanine, but also shows general aminopeptidase activity. The specificity varies somewhat with source, but amino acid arylamides of Met, Leu and Ala are preferred.</text>
        <dbReference type="EC" id="3.4.22.40"/>
    </reaction>
</comment>
<keyword evidence="6" id="KW-1185">Reference proteome</keyword>
<comment type="similarity">
    <text evidence="4">Belongs to the peptidase C1 family.</text>
</comment>
<evidence type="ECO:0000256" key="1">
    <source>
        <dbReference type="ARBA" id="ARBA00022670"/>
    </source>
</evidence>
<dbReference type="EC" id="3.4.22.40" evidence="4"/>
<dbReference type="OrthoDB" id="2666448at2759"/>
<keyword evidence="1 4" id="KW-0645">Protease</keyword>
<name>A0A6P4FJC5_DRORH</name>
<evidence type="ECO:0000313" key="7">
    <source>
        <dbReference type="RefSeq" id="XP_016989444.1"/>
    </source>
</evidence>
<dbReference type="InterPro" id="IPR038765">
    <property type="entry name" value="Papain-like_cys_pep_sf"/>
</dbReference>
<keyword evidence="4" id="KW-0963">Cytoplasm</keyword>
<dbReference type="Pfam" id="PF03051">
    <property type="entry name" value="Peptidase_C1_2"/>
    <property type="match status" value="2"/>
</dbReference>
<sequence length="496" mass="56299">MATTGDILNGKIGHDTKMNFPLTKSQWSAWYTAFYESPQNRLAQNVCTARDPINACLRSLADLSSEVSGEKTWHDVDTQGKATTGGPGWICTGLDLLRQEMDRKMPLPVDFELSAGHLFFWHKLERCNYFLWTVADLLRQCQPLDGRCFRHLMKNAIPDGGNWQMFVNLVKKYGVMPKKCYLSTQRIRKMNKILRSKLHEYASMLHAQFTFNGNGNRLPELIQDMIPHLFNVVSICLGEPPEVFNWTFYDHKKRYQSLNNLTSVHFYEVLVASTVDVDAFVCLGHDPRMSSSSQNNYQISHSSNMIGGEPHRYNNQSMDVIMQIIVDSLAGGKPVWLGCDLRSQFAGKSEPLSLKSHKFDLVFGFEVGMSLTKAERLVYKDSRRDAALLLTSVGMDSLKQHVQFRTFGASVIGSRSSTLSINEAVEGDNKKKKDNEELKKKSAKSKAVSMDADWMREYAFEIVVHEKFVPPGVLHASRIQHFKELPAWEPMGALLK</sequence>
<dbReference type="Gene3D" id="3.90.70.10">
    <property type="entry name" value="Cysteine proteinases"/>
    <property type="match status" value="1"/>
</dbReference>
<evidence type="ECO:0000256" key="4">
    <source>
        <dbReference type="PIRNR" id="PIRNR005700"/>
    </source>
</evidence>
<dbReference type="GO" id="GO:0004197">
    <property type="term" value="F:cysteine-type endopeptidase activity"/>
    <property type="evidence" value="ECO:0007669"/>
    <property type="project" value="UniProtKB-EC"/>
</dbReference>
<evidence type="ECO:0000256" key="3">
    <source>
        <dbReference type="ARBA" id="ARBA00022807"/>
    </source>
</evidence>
<evidence type="ECO:0000256" key="2">
    <source>
        <dbReference type="ARBA" id="ARBA00022801"/>
    </source>
</evidence>
<dbReference type="OMA" id="GEPHRYN"/>
<protein>
    <recommendedName>
        <fullName evidence="4">Bleomycin hydrolase</fullName>
        <ecNumber evidence="4">3.4.22.40</ecNumber>
    </recommendedName>
</protein>
<accession>A0A6P4FJC5</accession>
<gene>
    <name evidence="7" type="primary">LOC108051741</name>
    <name evidence="5" type="synonym">108051741</name>
</gene>
<dbReference type="Proteomes" id="UP001652680">
    <property type="component" value="Unassembled WGS sequence"/>
</dbReference>
<dbReference type="GO" id="GO:0070005">
    <property type="term" value="F:cysteine-type aminopeptidase activity"/>
    <property type="evidence" value="ECO:0007669"/>
    <property type="project" value="InterPro"/>
</dbReference>
<dbReference type="GO" id="GO:0006508">
    <property type="term" value="P:proteolysis"/>
    <property type="evidence" value="ECO:0007669"/>
    <property type="project" value="UniProtKB-KW"/>
</dbReference>
<dbReference type="SUPFAM" id="SSF54001">
    <property type="entry name" value="Cysteine proteinases"/>
    <property type="match status" value="1"/>
</dbReference>
<reference evidence="7" key="2">
    <citation type="submission" date="2025-04" db="UniProtKB">
        <authorList>
            <consortium name="RefSeq"/>
        </authorList>
    </citation>
    <scope>IDENTIFICATION</scope>
</reference>